<dbReference type="HOGENOM" id="CLU_487231_0_0_0"/>
<dbReference type="RefSeq" id="WP_012548466.1">
    <property type="nucleotide sequence ID" value="NC_011297.1"/>
</dbReference>
<evidence type="ECO:0000313" key="1">
    <source>
        <dbReference type="EMBL" id="ACI19834.1"/>
    </source>
</evidence>
<reference evidence="1 2" key="1">
    <citation type="journal article" date="2014" name="Genome Announc.">
        <title>Complete Genome Sequence of the Extreme Thermophile Dictyoglomus thermophilum H-6-12.</title>
        <authorList>
            <person name="Coil D.A."/>
            <person name="Badger J.H."/>
            <person name="Forberger H.C."/>
            <person name="Riggs F."/>
            <person name="Madupu R."/>
            <person name="Fedorova N."/>
            <person name="Ward N."/>
            <person name="Robb F.T."/>
            <person name="Eisen J.A."/>
        </authorList>
    </citation>
    <scope>NUCLEOTIDE SEQUENCE [LARGE SCALE GENOMIC DNA]</scope>
    <source>
        <strain evidence="2">ATCC 35947 / DSM 3960 / H-6-12</strain>
    </source>
</reference>
<evidence type="ECO:0000313" key="2">
    <source>
        <dbReference type="Proteomes" id="UP000001733"/>
    </source>
</evidence>
<organism evidence="1 2">
    <name type="scientific">Dictyoglomus thermophilum (strain ATCC 35947 / DSM 3960 / H-6-12)</name>
    <dbReference type="NCBI Taxonomy" id="309799"/>
    <lineage>
        <taxon>Bacteria</taxon>
        <taxon>Pseudomonadati</taxon>
        <taxon>Dictyoglomota</taxon>
        <taxon>Dictyoglomia</taxon>
        <taxon>Dictyoglomales</taxon>
        <taxon>Dictyoglomaceae</taxon>
        <taxon>Dictyoglomus</taxon>
    </lineage>
</organism>
<accession>B5YB63</accession>
<gene>
    <name evidence="1" type="ordered locus">DICTH_1777</name>
</gene>
<keyword evidence="2" id="KW-1185">Reference proteome</keyword>
<dbReference type="STRING" id="309799.DICTH_1777"/>
<dbReference type="AlphaFoldDB" id="B5YB63"/>
<dbReference type="EMBL" id="CP001146">
    <property type="protein sequence ID" value="ACI19834.1"/>
    <property type="molecule type" value="Genomic_DNA"/>
</dbReference>
<name>B5YB63_DICT6</name>
<sequence length="559" mass="66738">MNYFDPQKRKEYEYIEPFIRFYFPQKKIKIQFPDLNERNKKAPDFLITLSNNHKFAIEHKRILDEEEIRKKHNLFKNVSELQKALDNLIAKNKDKIKGKYFLHYSSNLKITKKNIEKIGENIIEEIIQDKQNFHIKNVGDFEVVCHNEKSDPDILLAITSDAKFINPSDIIEQCIKLEETNEKFNNIQANKRILLITNNSGFEEEDYFKALAKNFEKLLIYNIDEIWLLSPKIDTNIPPKLLFTKKFPNNLLNSRIKNKKELKLLEGLLSHLLELKDDRINEIILKNLKILFARKDPHKIFDNKYVRISIVTNLGEWLGKNKKYDDLIWLINTFINDPDQADPEEFKEIEEDRNFIPISAVTEGVAYIVHFLALDNYISKALYYTKKLLLYRDQRVKYFCLFPLLKISVNRSLLKGYGERPRKDEYKEFYKLCFYMLEFIKNNPQYIAIANFLCKIFLVYTDLSTKEAKKVLDTLEYIPESAPLFIYFALYRKRLLRNQKVKFNDKIFQKRLKEILQKSDNIMLKKEILIEIKQILDKHPEESDYLAQYIELSKDLFND</sequence>
<protein>
    <submittedName>
        <fullName evidence="1">Uncharacterized protein</fullName>
    </submittedName>
</protein>
<proteinExistence type="predicted"/>
<dbReference type="KEGG" id="dth:DICTH_1777"/>
<dbReference type="PaxDb" id="309799-DICTH_1777"/>
<dbReference type="Proteomes" id="UP000001733">
    <property type="component" value="Chromosome"/>
</dbReference>